<dbReference type="Proteomes" id="UP000663832">
    <property type="component" value="Unassembled WGS sequence"/>
</dbReference>
<comment type="caution">
    <text evidence="4">The sequence shown here is derived from an EMBL/GenBank/DDBJ whole genome shotgun (WGS) entry which is preliminary data.</text>
</comment>
<organism evidence="4 6">
    <name type="scientific">Adineta steineri</name>
    <dbReference type="NCBI Taxonomy" id="433720"/>
    <lineage>
        <taxon>Eukaryota</taxon>
        <taxon>Metazoa</taxon>
        <taxon>Spiralia</taxon>
        <taxon>Gnathifera</taxon>
        <taxon>Rotifera</taxon>
        <taxon>Eurotatoria</taxon>
        <taxon>Bdelloidea</taxon>
        <taxon>Adinetida</taxon>
        <taxon>Adinetidae</taxon>
        <taxon>Adineta</taxon>
    </lineage>
</organism>
<accession>A0A814X406</accession>
<reference evidence="4" key="1">
    <citation type="submission" date="2021-02" db="EMBL/GenBank/DDBJ databases">
        <authorList>
            <person name="Nowell W R."/>
        </authorList>
    </citation>
    <scope>NUCLEOTIDE SEQUENCE</scope>
</reference>
<dbReference type="EC" id="2.7.7.48" evidence="1"/>
<dbReference type="GO" id="GO:0031380">
    <property type="term" value="C:nuclear RNA-directed RNA polymerase complex"/>
    <property type="evidence" value="ECO:0007669"/>
    <property type="project" value="TreeGrafter"/>
</dbReference>
<dbReference type="PANTHER" id="PTHR23079:SF55">
    <property type="entry name" value="RNA-DIRECTED RNA POLYMERASE"/>
    <property type="match status" value="1"/>
</dbReference>
<keyword evidence="1" id="KW-0694">RNA-binding</keyword>
<dbReference type="AlphaFoldDB" id="A0A814X406"/>
<sequence>MHSLNKTITIPIRYIQKTLLVNRGHDGQPIQIILMLNSAVKIEENETNINSCTRIGNDEIPNSFTDIISKSSALFLQFDPPANAWPFLLSLPIVGHTDNNKRQDGNFHINFALFTTEDWPNMNAIERPCFNSFKSQYSIEMLYSLGYIFTDKYMKSQAARKSFIKIERDFTNEFHNVCSRIYKALKENQCLDFDDLIRLHTPNTNTSNNMSIDMTFMDDQNVLIRHITLTPMHVTFNPLIRERSNRALRIRGTEKYIRVCIREENNENLDTLTAEIRLRFKRKMFTDGIMCMNKRYYFVGASTSQMKKFSYWFSALNDGETIDQVRAQFGDFTAIKNLATYVARVGLYFSTSSATGIPLNYINLNSNIINIPGAGSPASSSLSNWSWMQPRSWFKKSSDIPSVFQIRMAGCKGILMIDPESAHDDYYIKVRDSMVKFESDDWTLHICDYSRPMPLSLNNQIIRLLSDLGNKLEIFESLQNRMSKPVLWHPPEDTYLNVFDSELINDQQLRYLNVKENLLRNKIPLPIDEARNMFGVADVTGQLKYGQCFIQYQVKVKEKITYKVVKGTVLVTKNPCLYPGDIRKLEAVDVKLLRHCMRDCIVFPTTGSRPHSDQISGSDLDGDQYWVYWGKDLNIDKPIEPLNHSSATKLTVSEITNEMVIDYVLDTIERNYYSIIADVHTVVADRIEKGTMSKECVELATLFYRAIDSPKTGETIDMNRVYELKDQFCKSFPTFMMKSDQSYYKSSSTIGNLYLKAKLIVIKRKEMYDRYQITSARQTRVPILFRVISNPELSYIQYLLLIKSFLTSNLGTLFRLPTQHETC</sequence>
<dbReference type="InterPro" id="IPR057596">
    <property type="entry name" value="RDRP_core"/>
</dbReference>
<evidence type="ECO:0000313" key="6">
    <source>
        <dbReference type="Proteomes" id="UP000663877"/>
    </source>
</evidence>
<evidence type="ECO:0000259" key="2">
    <source>
        <dbReference type="Pfam" id="PF05183"/>
    </source>
</evidence>
<dbReference type="OrthoDB" id="6513042at2759"/>
<evidence type="ECO:0000313" key="5">
    <source>
        <dbReference type="Proteomes" id="UP000663832"/>
    </source>
</evidence>
<dbReference type="Pfam" id="PF05183">
    <property type="entry name" value="RdRP"/>
    <property type="match status" value="2"/>
</dbReference>
<proteinExistence type="inferred from homology"/>
<protein>
    <recommendedName>
        <fullName evidence="1">RNA-dependent RNA polymerase</fullName>
        <ecNumber evidence="1">2.7.7.48</ecNumber>
    </recommendedName>
</protein>
<feature type="domain" description="RDRP core" evidence="2">
    <location>
        <begin position="516"/>
        <end position="755"/>
    </location>
</feature>
<comment type="similarity">
    <text evidence="1">Belongs to the RdRP family.</text>
</comment>
<evidence type="ECO:0000313" key="4">
    <source>
        <dbReference type="EMBL" id="CAF1209880.1"/>
    </source>
</evidence>
<dbReference type="EMBL" id="CAJNOI010000251">
    <property type="protein sequence ID" value="CAF1209880.1"/>
    <property type="molecule type" value="Genomic_DNA"/>
</dbReference>
<feature type="domain" description="RDRP core" evidence="2">
    <location>
        <begin position="229"/>
        <end position="482"/>
    </location>
</feature>
<dbReference type="Proteomes" id="UP000663877">
    <property type="component" value="Unassembled WGS sequence"/>
</dbReference>
<dbReference type="GO" id="GO:0003968">
    <property type="term" value="F:RNA-directed RNA polymerase activity"/>
    <property type="evidence" value="ECO:0007669"/>
    <property type="project" value="UniProtKB-KW"/>
</dbReference>
<dbReference type="PANTHER" id="PTHR23079">
    <property type="entry name" value="RNA-DEPENDENT RNA POLYMERASE"/>
    <property type="match status" value="1"/>
</dbReference>
<keyword evidence="1" id="KW-0696">RNA-directed RNA polymerase</keyword>
<dbReference type="EMBL" id="CAJNOM010000043">
    <property type="protein sequence ID" value="CAF0901373.1"/>
    <property type="molecule type" value="Genomic_DNA"/>
</dbReference>
<gene>
    <name evidence="4" type="ORF">BJG266_LOCUS27379</name>
    <name evidence="3" type="ORF">QVE165_LOCUS9494</name>
</gene>
<keyword evidence="1" id="KW-0548">Nucleotidyltransferase</keyword>
<name>A0A814X406_9BILA</name>
<dbReference type="GO" id="GO:0030422">
    <property type="term" value="P:siRNA processing"/>
    <property type="evidence" value="ECO:0007669"/>
    <property type="project" value="TreeGrafter"/>
</dbReference>
<dbReference type="InterPro" id="IPR007855">
    <property type="entry name" value="RDRP"/>
</dbReference>
<comment type="catalytic activity">
    <reaction evidence="1">
        <text>RNA(n) + a ribonucleoside 5'-triphosphate = RNA(n+1) + diphosphate</text>
        <dbReference type="Rhea" id="RHEA:21248"/>
        <dbReference type="Rhea" id="RHEA-COMP:14527"/>
        <dbReference type="Rhea" id="RHEA-COMP:17342"/>
        <dbReference type="ChEBI" id="CHEBI:33019"/>
        <dbReference type="ChEBI" id="CHEBI:61557"/>
        <dbReference type="ChEBI" id="CHEBI:140395"/>
        <dbReference type="EC" id="2.7.7.48"/>
    </reaction>
</comment>
<keyword evidence="5" id="KW-1185">Reference proteome</keyword>
<evidence type="ECO:0000313" key="3">
    <source>
        <dbReference type="EMBL" id="CAF0901373.1"/>
    </source>
</evidence>
<evidence type="ECO:0000256" key="1">
    <source>
        <dbReference type="RuleBase" id="RU363098"/>
    </source>
</evidence>
<dbReference type="GO" id="GO:0003723">
    <property type="term" value="F:RNA binding"/>
    <property type="evidence" value="ECO:0007669"/>
    <property type="project" value="UniProtKB-KW"/>
</dbReference>
<keyword evidence="1" id="KW-0808">Transferase</keyword>